<organism evidence="7 8">
    <name type="scientific">Caerostris extrusa</name>
    <name type="common">Bark spider</name>
    <name type="synonym">Caerostris bankana</name>
    <dbReference type="NCBI Taxonomy" id="172846"/>
    <lineage>
        <taxon>Eukaryota</taxon>
        <taxon>Metazoa</taxon>
        <taxon>Ecdysozoa</taxon>
        <taxon>Arthropoda</taxon>
        <taxon>Chelicerata</taxon>
        <taxon>Arachnida</taxon>
        <taxon>Araneae</taxon>
        <taxon>Araneomorphae</taxon>
        <taxon>Entelegynae</taxon>
        <taxon>Araneoidea</taxon>
        <taxon>Araneidae</taxon>
        <taxon>Caerostris</taxon>
    </lineage>
</organism>
<dbReference type="PROSITE" id="PS50157">
    <property type="entry name" value="ZINC_FINGER_C2H2_2"/>
    <property type="match status" value="2"/>
</dbReference>
<keyword evidence="4" id="KW-0862">Zinc</keyword>
<dbReference type="Pfam" id="PF00096">
    <property type="entry name" value="zf-C2H2"/>
    <property type="match status" value="1"/>
</dbReference>
<dbReference type="GO" id="GO:0000978">
    <property type="term" value="F:RNA polymerase II cis-regulatory region sequence-specific DNA binding"/>
    <property type="evidence" value="ECO:0007669"/>
    <property type="project" value="TreeGrafter"/>
</dbReference>
<dbReference type="PANTHER" id="PTHR23235:SF120">
    <property type="entry name" value="KRUPPEL-LIKE FACTOR 15"/>
    <property type="match status" value="1"/>
</dbReference>
<dbReference type="PANTHER" id="PTHR23235">
    <property type="entry name" value="KRUEPPEL-LIKE TRANSCRIPTION FACTOR"/>
    <property type="match status" value="1"/>
</dbReference>
<dbReference type="FunFam" id="3.30.160.60:FF:000624">
    <property type="entry name" value="zinc finger protein 697"/>
    <property type="match status" value="1"/>
</dbReference>
<dbReference type="InterPro" id="IPR013087">
    <property type="entry name" value="Znf_C2H2_type"/>
</dbReference>
<evidence type="ECO:0000256" key="1">
    <source>
        <dbReference type="ARBA" id="ARBA00022723"/>
    </source>
</evidence>
<accession>A0AAV4QCX5</accession>
<dbReference type="SMART" id="SM00355">
    <property type="entry name" value="ZnF_C2H2"/>
    <property type="match status" value="2"/>
</dbReference>
<evidence type="ECO:0000313" key="7">
    <source>
        <dbReference type="EMBL" id="GIY07177.1"/>
    </source>
</evidence>
<comment type="caution">
    <text evidence="7">The sequence shown here is derived from an EMBL/GenBank/DDBJ whole genome shotgun (WGS) entry which is preliminary data.</text>
</comment>
<feature type="domain" description="C2H2-type" evidence="6">
    <location>
        <begin position="14"/>
        <end position="41"/>
    </location>
</feature>
<evidence type="ECO:0000256" key="5">
    <source>
        <dbReference type="PROSITE-ProRule" id="PRU00042"/>
    </source>
</evidence>
<protein>
    <recommendedName>
        <fullName evidence="6">C2H2-type domain-containing protein</fullName>
    </recommendedName>
</protein>
<dbReference type="Pfam" id="PF13894">
    <property type="entry name" value="zf-C2H2_4"/>
    <property type="match status" value="1"/>
</dbReference>
<evidence type="ECO:0000256" key="4">
    <source>
        <dbReference type="ARBA" id="ARBA00022833"/>
    </source>
</evidence>
<gene>
    <name evidence="7" type="ORF">CEXT_567411</name>
</gene>
<evidence type="ECO:0000256" key="2">
    <source>
        <dbReference type="ARBA" id="ARBA00022737"/>
    </source>
</evidence>
<dbReference type="PROSITE" id="PS00028">
    <property type="entry name" value="ZINC_FINGER_C2H2_1"/>
    <property type="match status" value="1"/>
</dbReference>
<keyword evidence="1" id="KW-0479">Metal-binding</keyword>
<dbReference type="GO" id="GO:0008270">
    <property type="term" value="F:zinc ion binding"/>
    <property type="evidence" value="ECO:0007669"/>
    <property type="project" value="UniProtKB-KW"/>
</dbReference>
<sequence>MAEKCVSTPKETTFMSDICGRRFSRKSNLMRHLHCHLGSKPHECQICDRRFLRMDELKQHLLIHDE</sequence>
<evidence type="ECO:0000256" key="3">
    <source>
        <dbReference type="ARBA" id="ARBA00022771"/>
    </source>
</evidence>
<keyword evidence="8" id="KW-1185">Reference proteome</keyword>
<dbReference type="Proteomes" id="UP001054945">
    <property type="component" value="Unassembled WGS sequence"/>
</dbReference>
<evidence type="ECO:0000259" key="6">
    <source>
        <dbReference type="PROSITE" id="PS50157"/>
    </source>
</evidence>
<dbReference type="GO" id="GO:0000981">
    <property type="term" value="F:DNA-binding transcription factor activity, RNA polymerase II-specific"/>
    <property type="evidence" value="ECO:0007669"/>
    <property type="project" value="TreeGrafter"/>
</dbReference>
<evidence type="ECO:0000313" key="8">
    <source>
        <dbReference type="Proteomes" id="UP001054945"/>
    </source>
</evidence>
<dbReference type="InterPro" id="IPR036236">
    <property type="entry name" value="Znf_C2H2_sf"/>
</dbReference>
<dbReference type="SUPFAM" id="SSF57667">
    <property type="entry name" value="beta-beta-alpha zinc fingers"/>
    <property type="match status" value="1"/>
</dbReference>
<proteinExistence type="predicted"/>
<feature type="domain" description="C2H2-type" evidence="6">
    <location>
        <begin position="42"/>
        <end position="66"/>
    </location>
</feature>
<dbReference type="AlphaFoldDB" id="A0AAV4QCX5"/>
<dbReference type="EMBL" id="BPLR01006060">
    <property type="protein sequence ID" value="GIY07177.1"/>
    <property type="molecule type" value="Genomic_DNA"/>
</dbReference>
<reference evidence="7 8" key="1">
    <citation type="submission" date="2021-06" db="EMBL/GenBank/DDBJ databases">
        <title>Caerostris extrusa draft genome.</title>
        <authorList>
            <person name="Kono N."/>
            <person name="Arakawa K."/>
        </authorList>
    </citation>
    <scope>NUCLEOTIDE SEQUENCE [LARGE SCALE GENOMIC DNA]</scope>
</reference>
<dbReference type="Gene3D" id="3.30.160.60">
    <property type="entry name" value="Classic Zinc Finger"/>
    <property type="match status" value="2"/>
</dbReference>
<name>A0AAV4QCX5_CAEEX</name>
<keyword evidence="3 5" id="KW-0863">Zinc-finger</keyword>
<keyword evidence="2" id="KW-0677">Repeat</keyword>